<evidence type="ECO:0000313" key="2">
    <source>
        <dbReference type="EMBL" id="OHE99798.1"/>
    </source>
</evidence>
<feature type="region of interest" description="Disordered" evidence="1">
    <location>
        <begin position="197"/>
        <end position="231"/>
    </location>
</feature>
<dbReference type="AlphaFoldDB" id="A0A1G4BEJ2"/>
<dbReference type="EMBL" id="MJBS01000033">
    <property type="protein sequence ID" value="OHE99798.1"/>
    <property type="molecule type" value="Genomic_DNA"/>
</dbReference>
<dbReference type="GeneID" id="34558091"/>
<gene>
    <name evidence="2" type="ORF">CORC01_04934</name>
</gene>
<sequence>MCLAIHSTRCLDIQLQAARSSWSLRCYDPDRAALAGLGVNADAGLVAAANVDGAKEQVGDLPVPVVGLNGPVANLKASLDGVLVGAGDGADDEGAVVRDVDLGVDALCTEIQAEGDEVHVASALAVAEEAALDAVGAGDGTSVVITLGVKHLDGGGEVEDDGHLAGGLLGGLDGLADADDKLGGGVGEGLRAKLERPLGAGLDSPPEALASGEVDLDDGVLGAPRGTLLSS</sequence>
<keyword evidence="3" id="KW-1185">Reference proteome</keyword>
<dbReference type="Proteomes" id="UP000176998">
    <property type="component" value="Unassembled WGS sequence"/>
</dbReference>
<organism evidence="2 3">
    <name type="scientific">Colletotrichum orchidophilum</name>
    <dbReference type="NCBI Taxonomy" id="1209926"/>
    <lineage>
        <taxon>Eukaryota</taxon>
        <taxon>Fungi</taxon>
        <taxon>Dikarya</taxon>
        <taxon>Ascomycota</taxon>
        <taxon>Pezizomycotina</taxon>
        <taxon>Sordariomycetes</taxon>
        <taxon>Hypocreomycetidae</taxon>
        <taxon>Glomerellales</taxon>
        <taxon>Glomerellaceae</taxon>
        <taxon>Colletotrichum</taxon>
    </lineage>
</organism>
<dbReference type="RefSeq" id="XP_022476943.1">
    <property type="nucleotide sequence ID" value="XM_022616581.1"/>
</dbReference>
<accession>A0A1G4BEJ2</accession>
<reference evidence="2 3" key="1">
    <citation type="submission" date="2016-09" db="EMBL/GenBank/DDBJ databases">
        <authorList>
            <person name="Capua I."/>
            <person name="De Benedictis P."/>
            <person name="Joannis T."/>
            <person name="Lombin L.H."/>
            <person name="Cattoli G."/>
        </authorList>
    </citation>
    <scope>NUCLEOTIDE SEQUENCE [LARGE SCALE GENOMIC DNA]</scope>
    <source>
        <strain evidence="2 3">IMI 309357</strain>
    </source>
</reference>
<protein>
    <submittedName>
        <fullName evidence="2">Uncharacterized protein</fullName>
    </submittedName>
</protein>
<evidence type="ECO:0000256" key="1">
    <source>
        <dbReference type="SAM" id="MobiDB-lite"/>
    </source>
</evidence>
<proteinExistence type="predicted"/>
<evidence type="ECO:0000313" key="3">
    <source>
        <dbReference type="Proteomes" id="UP000176998"/>
    </source>
</evidence>
<name>A0A1G4BEJ2_9PEZI</name>
<comment type="caution">
    <text evidence="2">The sequence shown here is derived from an EMBL/GenBank/DDBJ whole genome shotgun (WGS) entry which is preliminary data.</text>
</comment>